<gene>
    <name evidence="1" type="ORF">SmJEL517_g05217</name>
</gene>
<dbReference type="Proteomes" id="UP000319731">
    <property type="component" value="Unassembled WGS sequence"/>
</dbReference>
<dbReference type="InterPro" id="IPR029063">
    <property type="entry name" value="SAM-dependent_MTases_sf"/>
</dbReference>
<dbReference type="STRING" id="1806994.A0A507BQJ4"/>
<dbReference type="PANTHER" id="PTHR43836">
    <property type="entry name" value="CATECHOL O-METHYLTRANSFERASE 1-RELATED"/>
    <property type="match status" value="1"/>
</dbReference>
<dbReference type="AlphaFoldDB" id="A0A507BQJ4"/>
<dbReference type="RefSeq" id="XP_031022907.1">
    <property type="nucleotide sequence ID" value="XM_031171143.1"/>
</dbReference>
<dbReference type="PANTHER" id="PTHR43836:SF2">
    <property type="entry name" value="CATECHOL O-METHYLTRANSFERASE 1-RELATED"/>
    <property type="match status" value="1"/>
</dbReference>
<dbReference type="GeneID" id="42006440"/>
<keyword evidence="2" id="KW-1185">Reference proteome</keyword>
<dbReference type="OrthoDB" id="186626at2759"/>
<reference evidence="1 2" key="1">
    <citation type="journal article" date="2019" name="Sci. Rep.">
        <title>Comparative genomics of chytrid fungi reveal insights into the obligate biotrophic and pathogenic lifestyle of Synchytrium endobioticum.</title>
        <authorList>
            <person name="van de Vossenberg B.T.L.H."/>
            <person name="Warris S."/>
            <person name="Nguyen H.D.T."/>
            <person name="van Gent-Pelzer M.P.E."/>
            <person name="Joly D.L."/>
            <person name="van de Geest H.C."/>
            <person name="Bonants P.J.M."/>
            <person name="Smith D.S."/>
            <person name="Levesque C.A."/>
            <person name="van der Lee T.A.J."/>
        </authorList>
    </citation>
    <scope>NUCLEOTIDE SEQUENCE [LARGE SCALE GENOMIC DNA]</scope>
    <source>
        <strain evidence="1 2">JEL517</strain>
    </source>
</reference>
<dbReference type="Gene3D" id="3.40.50.150">
    <property type="entry name" value="Vaccinia Virus protein VP39"/>
    <property type="match status" value="1"/>
</dbReference>
<protein>
    <submittedName>
        <fullName evidence="1">Uncharacterized protein</fullName>
    </submittedName>
</protein>
<dbReference type="EMBL" id="QEAO01000044">
    <property type="protein sequence ID" value="TPX31487.1"/>
    <property type="molecule type" value="Genomic_DNA"/>
</dbReference>
<dbReference type="GO" id="GO:0008171">
    <property type="term" value="F:O-methyltransferase activity"/>
    <property type="evidence" value="ECO:0007669"/>
    <property type="project" value="TreeGrafter"/>
</dbReference>
<organism evidence="1 2">
    <name type="scientific">Synchytrium microbalum</name>
    <dbReference type="NCBI Taxonomy" id="1806994"/>
    <lineage>
        <taxon>Eukaryota</taxon>
        <taxon>Fungi</taxon>
        <taxon>Fungi incertae sedis</taxon>
        <taxon>Chytridiomycota</taxon>
        <taxon>Chytridiomycota incertae sedis</taxon>
        <taxon>Chytridiomycetes</taxon>
        <taxon>Synchytriales</taxon>
        <taxon>Synchytriaceae</taxon>
        <taxon>Synchytrium</taxon>
    </lineage>
</organism>
<name>A0A507BQJ4_9FUNG</name>
<evidence type="ECO:0000313" key="1">
    <source>
        <dbReference type="EMBL" id="TPX31487.1"/>
    </source>
</evidence>
<sequence>MTVTLLIVEFADLKDKGTVIVGTFGDKYRASDMKADSFAAYTIIGIGLLRKGSVIMADNTVMPDSPEYLTFVRAHPKFENRTIWGELEYMTALKDALEVSTY</sequence>
<comment type="caution">
    <text evidence="1">The sequence shown here is derived from an EMBL/GenBank/DDBJ whole genome shotgun (WGS) entry which is preliminary data.</text>
</comment>
<accession>A0A507BQJ4</accession>
<evidence type="ECO:0000313" key="2">
    <source>
        <dbReference type="Proteomes" id="UP000319731"/>
    </source>
</evidence>
<proteinExistence type="predicted"/>